<protein>
    <recommendedName>
        <fullName evidence="1">Thiamin/hydroxymethyl pyrimidine-binding YkoF putative domain-containing protein</fullName>
    </recommendedName>
</protein>
<evidence type="ECO:0000313" key="3">
    <source>
        <dbReference type="Proteomes" id="UP000191820"/>
    </source>
</evidence>
<gene>
    <name evidence="2" type="ORF">SJ2017_1711</name>
</gene>
<organism evidence="2 3">
    <name type="scientific">Shewanella japonica</name>
    <dbReference type="NCBI Taxonomy" id="93973"/>
    <lineage>
        <taxon>Bacteria</taxon>
        <taxon>Pseudomonadati</taxon>
        <taxon>Pseudomonadota</taxon>
        <taxon>Gammaproteobacteria</taxon>
        <taxon>Alteromonadales</taxon>
        <taxon>Shewanellaceae</taxon>
        <taxon>Shewanella</taxon>
    </lineage>
</organism>
<dbReference type="InterPro" id="IPR029756">
    <property type="entry name" value="MTH1187/YkoF-like"/>
</dbReference>
<dbReference type="Gene3D" id="3.30.70.930">
    <property type="match status" value="1"/>
</dbReference>
<name>A0ABN4YK78_9GAMM</name>
<proteinExistence type="predicted"/>
<accession>A0ABN4YK78</accession>
<dbReference type="RefSeq" id="WP_055024389.1">
    <property type="nucleotide sequence ID" value="NZ_CANMJJ010000020.1"/>
</dbReference>
<evidence type="ECO:0000313" key="2">
    <source>
        <dbReference type="EMBL" id="ARD22024.1"/>
    </source>
</evidence>
<sequence>MKLTAEISMYPFNENYLDPIKWFIGRVDSYSNIERKTNAMATQVCGEYADVMSMLAVEMEAAHQKWGKAVFVCKFIGGELDLSHTE</sequence>
<reference evidence="2 3" key="1">
    <citation type="submission" date="2017-03" db="EMBL/GenBank/DDBJ databases">
        <title>Genome sequencing of Shewanella japonica KCTC 22435.</title>
        <authorList>
            <person name="Kim K.M."/>
        </authorList>
    </citation>
    <scope>NUCLEOTIDE SEQUENCE [LARGE SCALE GENOMIC DNA]</scope>
    <source>
        <strain evidence="2 3">KCTC 22435</strain>
    </source>
</reference>
<keyword evidence="3" id="KW-1185">Reference proteome</keyword>
<dbReference type="InterPro" id="IPR011522">
    <property type="entry name" value="Thiamin/HMP-bd_put_YkoF"/>
</dbReference>
<feature type="domain" description="Thiamin/hydroxymethyl pyrimidine-binding YkoF putative" evidence="1">
    <location>
        <begin position="5"/>
        <end position="64"/>
    </location>
</feature>
<dbReference type="EMBL" id="CP020472">
    <property type="protein sequence ID" value="ARD22024.1"/>
    <property type="molecule type" value="Genomic_DNA"/>
</dbReference>
<dbReference type="Pfam" id="PF07615">
    <property type="entry name" value="Ykof"/>
    <property type="match status" value="1"/>
</dbReference>
<dbReference type="Proteomes" id="UP000191820">
    <property type="component" value="Chromosome"/>
</dbReference>
<dbReference type="SUPFAM" id="SSF89957">
    <property type="entry name" value="MTH1187/YkoF-like"/>
    <property type="match status" value="1"/>
</dbReference>
<evidence type="ECO:0000259" key="1">
    <source>
        <dbReference type="Pfam" id="PF07615"/>
    </source>
</evidence>